<dbReference type="InterPro" id="IPR004764">
    <property type="entry name" value="MdtF-like"/>
</dbReference>
<dbReference type="FunFam" id="3.30.70.1430:FF:000001">
    <property type="entry name" value="Efflux pump membrane transporter"/>
    <property type="match status" value="1"/>
</dbReference>
<dbReference type="Gene3D" id="1.20.1640.10">
    <property type="entry name" value="Multidrug efflux transporter AcrB transmembrane domain"/>
    <property type="match status" value="2"/>
</dbReference>
<proteinExistence type="inferred from homology"/>
<dbReference type="RefSeq" id="WP_202057212.1">
    <property type="nucleotide sequence ID" value="NZ_JAEQMY010000007.1"/>
</dbReference>
<keyword evidence="7 9" id="KW-1133">Transmembrane helix</keyword>
<evidence type="ECO:0000256" key="5">
    <source>
        <dbReference type="ARBA" id="ARBA00022519"/>
    </source>
</evidence>
<dbReference type="GO" id="GO:0009636">
    <property type="term" value="P:response to toxic substance"/>
    <property type="evidence" value="ECO:0007669"/>
    <property type="project" value="UniProtKB-ARBA"/>
</dbReference>
<reference evidence="10" key="1">
    <citation type="submission" date="2021-01" db="EMBL/GenBank/DDBJ databases">
        <title>Microvirga sp.</title>
        <authorList>
            <person name="Kim M.K."/>
        </authorList>
    </citation>
    <scope>NUCLEOTIDE SEQUENCE</scope>
    <source>
        <strain evidence="10">5420S-16</strain>
    </source>
</reference>
<keyword evidence="11" id="KW-1185">Reference proteome</keyword>
<keyword evidence="5 9" id="KW-0997">Cell inner membrane</keyword>
<evidence type="ECO:0000256" key="7">
    <source>
        <dbReference type="ARBA" id="ARBA00022989"/>
    </source>
</evidence>
<name>A0A936Z6D7_9HYPH</name>
<organism evidence="10 11">
    <name type="scientific">Microvirga aerilata</name>
    <dbReference type="NCBI Taxonomy" id="670292"/>
    <lineage>
        <taxon>Bacteria</taxon>
        <taxon>Pseudomonadati</taxon>
        <taxon>Pseudomonadota</taxon>
        <taxon>Alphaproteobacteria</taxon>
        <taxon>Hyphomicrobiales</taxon>
        <taxon>Methylobacteriaceae</taxon>
        <taxon>Microvirga</taxon>
    </lineage>
</organism>
<keyword evidence="6 9" id="KW-0812">Transmembrane</keyword>
<dbReference type="EMBL" id="JAEQMY010000007">
    <property type="protein sequence ID" value="MBL0403626.1"/>
    <property type="molecule type" value="Genomic_DNA"/>
</dbReference>
<evidence type="ECO:0000313" key="10">
    <source>
        <dbReference type="EMBL" id="MBL0403626.1"/>
    </source>
</evidence>
<evidence type="ECO:0000256" key="3">
    <source>
        <dbReference type="ARBA" id="ARBA00022448"/>
    </source>
</evidence>
<dbReference type="InterPro" id="IPR027463">
    <property type="entry name" value="AcrB_DN_DC_subdom"/>
</dbReference>
<feature type="non-terminal residue" evidence="10">
    <location>
        <position position="865"/>
    </location>
</feature>
<dbReference type="Gene3D" id="3.30.2090.10">
    <property type="entry name" value="Multidrug efflux transporter AcrB TolC docking domain, DN and DC subdomains"/>
    <property type="match status" value="2"/>
</dbReference>
<evidence type="ECO:0000256" key="9">
    <source>
        <dbReference type="RuleBase" id="RU364070"/>
    </source>
</evidence>
<dbReference type="FunFam" id="1.20.1640.10:FF:000001">
    <property type="entry name" value="Efflux pump membrane transporter"/>
    <property type="match status" value="1"/>
</dbReference>
<dbReference type="InterPro" id="IPR001036">
    <property type="entry name" value="Acrflvin-R"/>
</dbReference>
<sequence length="865" mass="92586">MAQLFIRRPILAWVFALFISIAGVLAIPFLPIAQYPKVAPPQLTITTTYPGASPQEIYQGVTRQIEEELNGVEGLLYFESTSDSSGWVSINATFAAGTNIDQASVDVQNAIRRVEARLPATVRSQGINVEEAGSGFLMVVALTSTDGTRDPVALGDYINRNIIGEIRRIDGVGRAQLYAAQRALRVWIDPDKMVGLNLTSADVNAAIAAQNAQVAAGQIGAAPNPVSQDITATVIVQGQLTNVQQFGDIILRANPDGSTVRLKDIARIEEGAETYNFSSRLNGQPSAALAIQLSSTGNALAVSKAIQAKMAQLENFFPSGIAYAIPYDTSPFVSASIEKVMHTLLEAMVLVFVVMFVFLQNIRYTLIPTLVVPVALLGTCAVMYATGFSINVLTMFAMVLAIGILVDDAIVVVENVERIMAEEGLPPRAATQKAMGQITGAILGITLVLACVFIPMAFFPGSTGVIYRQFSLTMVVSILFSAFLALSLTPALCATFLKPIKHGHHEKRGLGGWFNRKFDRLTAGYSTVVTGMARRAGRMMVVYLALVVGLGYLFISLPTAFVPNEDQGFLVVDIQAPPEASANRTRASVERIEAIFREEPAVANIVAIQGFSFSGMGANAAIAFVTLKDWAERGDGNTVQEIANRANMKLFGLKDATAFALSPPPIEGFGTTNGFSFRLQDRSGLGQEALKKANAELMAKAGSGTIVTGLRVEGMPDAAQVMLVIDREKANTFGVSFSDINNAITANLGSSYINDYPNAGRMQRVIVQAQDRSRLQIEDVLRINVRNANGGMVPLSSLAIAEWRKGSPQIVGYNGYPAVRLSGQPAPGYSSGAAIAEMERLASELPEGFGFEWTGQSLEEITSGS</sequence>
<evidence type="ECO:0000256" key="2">
    <source>
        <dbReference type="ARBA" id="ARBA00010942"/>
    </source>
</evidence>
<dbReference type="Gene3D" id="3.30.70.1440">
    <property type="entry name" value="Multidrug efflux transporter AcrB pore domain"/>
    <property type="match status" value="1"/>
</dbReference>
<feature type="transmembrane region" description="Helical" evidence="9">
    <location>
        <begin position="470"/>
        <end position="497"/>
    </location>
</feature>
<keyword evidence="3 9" id="KW-0813">Transport</keyword>
<feature type="transmembrane region" description="Helical" evidence="9">
    <location>
        <begin position="366"/>
        <end position="386"/>
    </location>
</feature>
<accession>A0A936Z6D7</accession>
<keyword evidence="8 9" id="KW-0472">Membrane</keyword>
<evidence type="ECO:0000256" key="8">
    <source>
        <dbReference type="ARBA" id="ARBA00023136"/>
    </source>
</evidence>
<dbReference type="GO" id="GO:0005886">
    <property type="term" value="C:plasma membrane"/>
    <property type="evidence" value="ECO:0007669"/>
    <property type="project" value="UniProtKB-SubCell"/>
</dbReference>
<dbReference type="Pfam" id="PF00873">
    <property type="entry name" value="ACR_tran"/>
    <property type="match status" value="1"/>
</dbReference>
<feature type="transmembrane region" description="Helical" evidence="9">
    <location>
        <begin position="541"/>
        <end position="561"/>
    </location>
</feature>
<feature type="transmembrane region" description="Helical" evidence="9">
    <location>
        <begin position="434"/>
        <end position="458"/>
    </location>
</feature>
<dbReference type="Gene3D" id="3.30.70.1430">
    <property type="entry name" value="Multidrug efflux transporter AcrB pore domain"/>
    <property type="match status" value="2"/>
</dbReference>
<comment type="caution">
    <text evidence="9">Lacks conserved residue(s) required for the propagation of feature annotation.</text>
</comment>
<evidence type="ECO:0000313" key="11">
    <source>
        <dbReference type="Proteomes" id="UP000605848"/>
    </source>
</evidence>
<protein>
    <recommendedName>
        <fullName evidence="9">Efflux pump membrane transporter</fullName>
    </recommendedName>
</protein>
<keyword evidence="4" id="KW-1003">Cell membrane</keyword>
<feature type="transmembrane region" description="Helical" evidence="9">
    <location>
        <begin position="340"/>
        <end position="359"/>
    </location>
</feature>
<dbReference type="SUPFAM" id="SSF82714">
    <property type="entry name" value="Multidrug efflux transporter AcrB TolC docking domain, DN and DC subdomains"/>
    <property type="match status" value="2"/>
</dbReference>
<gene>
    <name evidence="10" type="ORF">JKG68_06565</name>
</gene>
<dbReference type="Gene3D" id="3.30.70.1320">
    <property type="entry name" value="Multidrug efflux transporter AcrB pore domain like"/>
    <property type="match status" value="1"/>
</dbReference>
<feature type="transmembrane region" description="Helical" evidence="9">
    <location>
        <begin position="392"/>
        <end position="413"/>
    </location>
</feature>
<comment type="similarity">
    <text evidence="2 9">Belongs to the resistance-nodulation-cell division (RND) (TC 2.A.6) family.</text>
</comment>
<dbReference type="PRINTS" id="PR00702">
    <property type="entry name" value="ACRIFLAVINRP"/>
</dbReference>
<evidence type="ECO:0000256" key="4">
    <source>
        <dbReference type="ARBA" id="ARBA00022475"/>
    </source>
</evidence>
<dbReference type="AlphaFoldDB" id="A0A936Z6D7"/>
<dbReference type="GO" id="GO:0015562">
    <property type="term" value="F:efflux transmembrane transporter activity"/>
    <property type="evidence" value="ECO:0007669"/>
    <property type="project" value="InterPro"/>
</dbReference>
<dbReference type="GO" id="GO:0042910">
    <property type="term" value="F:xenobiotic transmembrane transporter activity"/>
    <property type="evidence" value="ECO:0007669"/>
    <property type="project" value="TreeGrafter"/>
</dbReference>
<comment type="caution">
    <text evidence="10">The sequence shown here is derived from an EMBL/GenBank/DDBJ whole genome shotgun (WGS) entry which is preliminary data.</text>
</comment>
<dbReference type="PANTHER" id="PTHR32063:SF10">
    <property type="entry name" value="EFFLUX PUMP MEMBRANE TRANSPORTER"/>
    <property type="match status" value="1"/>
</dbReference>
<comment type="subcellular location">
    <subcellularLocation>
        <location evidence="1 9">Cell inner membrane</location>
        <topology evidence="1 9">Multi-pass membrane protein</topology>
    </subcellularLocation>
</comment>
<dbReference type="Proteomes" id="UP000605848">
    <property type="component" value="Unassembled WGS sequence"/>
</dbReference>
<dbReference type="SUPFAM" id="SSF82866">
    <property type="entry name" value="Multidrug efflux transporter AcrB transmembrane domain"/>
    <property type="match status" value="1"/>
</dbReference>
<evidence type="ECO:0000256" key="1">
    <source>
        <dbReference type="ARBA" id="ARBA00004429"/>
    </source>
</evidence>
<dbReference type="SUPFAM" id="SSF82693">
    <property type="entry name" value="Multidrug efflux transporter AcrB pore domain, PN1, PN2, PC1 and PC2 subdomains"/>
    <property type="match status" value="4"/>
</dbReference>
<dbReference type="NCBIfam" id="TIGR00915">
    <property type="entry name" value="2A0602"/>
    <property type="match status" value="1"/>
</dbReference>
<evidence type="ECO:0000256" key="6">
    <source>
        <dbReference type="ARBA" id="ARBA00022692"/>
    </source>
</evidence>
<dbReference type="PANTHER" id="PTHR32063">
    <property type="match status" value="1"/>
</dbReference>